<dbReference type="Pfam" id="PF00486">
    <property type="entry name" value="Trans_reg_C"/>
    <property type="match status" value="1"/>
</dbReference>
<dbReference type="OrthoDB" id="9790442at2"/>
<keyword evidence="1" id="KW-0597">Phosphoprotein</keyword>
<protein>
    <submittedName>
        <fullName evidence="6">DNA-binding response regulator</fullName>
    </submittedName>
</protein>
<dbReference type="Proteomes" id="UP000235653">
    <property type="component" value="Unassembled WGS sequence"/>
</dbReference>
<dbReference type="PANTHER" id="PTHR48111">
    <property type="entry name" value="REGULATOR OF RPOS"/>
    <property type="match status" value="1"/>
</dbReference>
<dbReference type="InterPro" id="IPR001789">
    <property type="entry name" value="Sig_transdc_resp-reg_receiver"/>
</dbReference>
<dbReference type="InterPro" id="IPR036388">
    <property type="entry name" value="WH-like_DNA-bd_sf"/>
</dbReference>
<proteinExistence type="predicted"/>
<dbReference type="Gene3D" id="6.10.250.690">
    <property type="match status" value="1"/>
</dbReference>
<dbReference type="EMBL" id="JQAN02000011">
    <property type="protein sequence ID" value="PPD57578.1"/>
    <property type="molecule type" value="Genomic_DNA"/>
</dbReference>
<evidence type="ECO:0000256" key="3">
    <source>
        <dbReference type="ARBA" id="ARBA00023015"/>
    </source>
</evidence>
<gene>
    <name evidence="6" type="ORF">JP09_007460</name>
</gene>
<keyword evidence="2" id="KW-0902">Two-component regulatory system</keyword>
<dbReference type="SMART" id="SM00448">
    <property type="entry name" value="REC"/>
    <property type="match status" value="1"/>
</dbReference>
<dbReference type="Pfam" id="PF00072">
    <property type="entry name" value="Response_reg"/>
    <property type="match status" value="1"/>
</dbReference>
<organism evidence="6 7">
    <name type="scientific">Dehalogenimonas etheniformans</name>
    <dbReference type="NCBI Taxonomy" id="1536648"/>
    <lineage>
        <taxon>Bacteria</taxon>
        <taxon>Bacillati</taxon>
        <taxon>Chloroflexota</taxon>
        <taxon>Dehalococcoidia</taxon>
        <taxon>Dehalococcoidales</taxon>
        <taxon>Dehalococcoidaceae</taxon>
        <taxon>Dehalogenimonas</taxon>
    </lineage>
</organism>
<dbReference type="InterPro" id="IPR016032">
    <property type="entry name" value="Sig_transdc_resp-reg_C-effctor"/>
</dbReference>
<dbReference type="SMART" id="SM00862">
    <property type="entry name" value="Trans_reg_C"/>
    <property type="match status" value="1"/>
</dbReference>
<dbReference type="InterPro" id="IPR039420">
    <property type="entry name" value="WalR-like"/>
</dbReference>
<dbReference type="GO" id="GO:0000156">
    <property type="term" value="F:phosphorelay response regulator activity"/>
    <property type="evidence" value="ECO:0007669"/>
    <property type="project" value="TreeGrafter"/>
</dbReference>
<dbReference type="GO" id="GO:0000976">
    <property type="term" value="F:transcription cis-regulatory region binding"/>
    <property type="evidence" value="ECO:0007669"/>
    <property type="project" value="TreeGrafter"/>
</dbReference>
<dbReference type="GO" id="GO:0005829">
    <property type="term" value="C:cytosol"/>
    <property type="evidence" value="ECO:0007669"/>
    <property type="project" value="TreeGrafter"/>
</dbReference>
<dbReference type="CDD" id="cd00383">
    <property type="entry name" value="trans_reg_C"/>
    <property type="match status" value="1"/>
</dbReference>
<evidence type="ECO:0000256" key="1">
    <source>
        <dbReference type="ARBA" id="ARBA00022553"/>
    </source>
</evidence>
<dbReference type="Gene3D" id="3.40.50.2300">
    <property type="match status" value="1"/>
</dbReference>
<accession>A0A2P5P5J8</accession>
<keyword evidence="5" id="KW-0804">Transcription</keyword>
<dbReference type="PROSITE" id="PS51755">
    <property type="entry name" value="OMPR_PHOB"/>
    <property type="match status" value="1"/>
</dbReference>
<dbReference type="PANTHER" id="PTHR48111:SF1">
    <property type="entry name" value="TWO-COMPONENT RESPONSE REGULATOR ORR33"/>
    <property type="match status" value="1"/>
</dbReference>
<dbReference type="SUPFAM" id="SSF52172">
    <property type="entry name" value="CheY-like"/>
    <property type="match status" value="1"/>
</dbReference>
<sequence>MKALLVESEQKTAEILGSTLRLPFPDIDLICSDKGEPGLDLLFKEIFDFAIIDLKLADISGFEFLKRMRLFSQVPVLAIQSGLEDIDLVRAIDYGADDCLPKPVNPIILIARAKALIRRVNGFLNREETVAGMLRLDSLIHKAYFKGQEIYLTRTENIVLHHLMNNAGHVASYRSLACQLWGDDYPGSNKAIRKCIDRLKVKLGTVAASPELINERGVGFRLVP</sequence>
<dbReference type="Gene3D" id="1.10.10.10">
    <property type="entry name" value="Winged helix-like DNA-binding domain superfamily/Winged helix DNA-binding domain"/>
    <property type="match status" value="1"/>
</dbReference>
<keyword evidence="7" id="KW-1185">Reference proteome</keyword>
<evidence type="ECO:0000256" key="4">
    <source>
        <dbReference type="ARBA" id="ARBA00023125"/>
    </source>
</evidence>
<dbReference type="PROSITE" id="PS50110">
    <property type="entry name" value="RESPONSE_REGULATORY"/>
    <property type="match status" value="1"/>
</dbReference>
<dbReference type="GO" id="GO:0006355">
    <property type="term" value="P:regulation of DNA-templated transcription"/>
    <property type="evidence" value="ECO:0007669"/>
    <property type="project" value="InterPro"/>
</dbReference>
<dbReference type="InterPro" id="IPR001867">
    <property type="entry name" value="OmpR/PhoB-type_DNA-bd"/>
</dbReference>
<reference evidence="6 7" key="1">
    <citation type="journal article" date="2017" name="ISME J.">
        <title>Grape pomace compost harbors organohalide-respiring Dehalogenimonas species with novel reductive dehalogenase genes.</title>
        <authorList>
            <person name="Yang Y."/>
            <person name="Higgins S.A."/>
            <person name="Yan J."/>
            <person name="Simsir B."/>
            <person name="Chourey K."/>
            <person name="Iyer R."/>
            <person name="Hettich R.L."/>
            <person name="Baldwin B."/>
            <person name="Ogles D.M."/>
            <person name="Loffler F.E."/>
        </authorList>
    </citation>
    <scope>NUCLEOTIDE SEQUENCE [LARGE SCALE GENOMIC DNA]</scope>
    <source>
        <strain evidence="6 7">GP</strain>
    </source>
</reference>
<keyword evidence="3" id="KW-0805">Transcription regulation</keyword>
<evidence type="ECO:0000256" key="2">
    <source>
        <dbReference type="ARBA" id="ARBA00023012"/>
    </source>
</evidence>
<evidence type="ECO:0000313" key="6">
    <source>
        <dbReference type="EMBL" id="PPD57578.1"/>
    </source>
</evidence>
<comment type="caution">
    <text evidence="6">The sequence shown here is derived from an EMBL/GenBank/DDBJ whole genome shotgun (WGS) entry which is preliminary data.</text>
</comment>
<dbReference type="SUPFAM" id="SSF46894">
    <property type="entry name" value="C-terminal effector domain of the bipartite response regulators"/>
    <property type="match status" value="1"/>
</dbReference>
<name>A0A2P5P5J8_9CHLR</name>
<dbReference type="RefSeq" id="WP_102330590.1">
    <property type="nucleotide sequence ID" value="NZ_CP058566.2"/>
</dbReference>
<dbReference type="GO" id="GO:0032993">
    <property type="term" value="C:protein-DNA complex"/>
    <property type="evidence" value="ECO:0007669"/>
    <property type="project" value="TreeGrafter"/>
</dbReference>
<dbReference type="AlphaFoldDB" id="A0A2P5P5J8"/>
<evidence type="ECO:0000313" key="7">
    <source>
        <dbReference type="Proteomes" id="UP000235653"/>
    </source>
</evidence>
<dbReference type="InterPro" id="IPR011006">
    <property type="entry name" value="CheY-like_superfamily"/>
</dbReference>
<evidence type="ECO:0000256" key="5">
    <source>
        <dbReference type="ARBA" id="ARBA00023163"/>
    </source>
</evidence>
<keyword evidence="4 6" id="KW-0238">DNA-binding</keyword>